<dbReference type="PROSITE" id="PS50902">
    <property type="entry name" value="FLAVODOXIN_LIKE"/>
    <property type="match status" value="1"/>
</dbReference>
<reference evidence="4" key="1">
    <citation type="submission" date="2021-07" db="EMBL/GenBank/DDBJ databases">
        <authorList>
            <person name="Branca A.L. A."/>
        </authorList>
    </citation>
    <scope>NUCLEOTIDE SEQUENCE</scope>
</reference>
<evidence type="ECO:0000256" key="1">
    <source>
        <dbReference type="ARBA" id="ARBA00006961"/>
    </source>
</evidence>
<dbReference type="InterPro" id="IPR029039">
    <property type="entry name" value="Flavoprotein-like_sf"/>
</dbReference>
<protein>
    <recommendedName>
        <fullName evidence="3">Flavodoxin-like domain-containing protein</fullName>
    </recommendedName>
</protein>
<gene>
    <name evidence="4" type="ORF">PSALAMII_LOCUS6394</name>
</gene>
<evidence type="ECO:0000259" key="3">
    <source>
        <dbReference type="PROSITE" id="PS50902"/>
    </source>
</evidence>
<sequence>MMARRVAIIFFPSLGHIDKLAEAELNGIQKGGGWADLFQVELSPSNELVILMRSPVSSIVGPQYLLTYDAILFGISAGYKNFPPEWYLFWEQTSSLWTSIGFWKKHAGVFVSTEVLGGCQEAACIAAMSTLTYHGLFYVPLGETALLPYKEGLAYGHGASAWGAGTSQGSDGSCLPSEIELEIAELQGKLFYQHIIEGCQRKGGTRGKKRRPVTDNISENP</sequence>
<evidence type="ECO:0000313" key="5">
    <source>
        <dbReference type="Proteomes" id="UP001152649"/>
    </source>
</evidence>
<dbReference type="InterPro" id="IPR008254">
    <property type="entry name" value="Flavodoxin/NO_synth"/>
</dbReference>
<comment type="caution">
    <text evidence="4">The sequence shown here is derived from an EMBL/GenBank/DDBJ whole genome shotgun (WGS) entry which is preliminary data.</text>
</comment>
<dbReference type="GO" id="GO:0016020">
    <property type="term" value="C:membrane"/>
    <property type="evidence" value="ECO:0007669"/>
    <property type="project" value="TreeGrafter"/>
</dbReference>
<organism evidence="4 5">
    <name type="scientific">Penicillium salamii</name>
    <dbReference type="NCBI Taxonomy" id="1612424"/>
    <lineage>
        <taxon>Eukaryota</taxon>
        <taxon>Fungi</taxon>
        <taxon>Dikarya</taxon>
        <taxon>Ascomycota</taxon>
        <taxon>Pezizomycotina</taxon>
        <taxon>Eurotiomycetes</taxon>
        <taxon>Eurotiomycetidae</taxon>
        <taxon>Eurotiales</taxon>
        <taxon>Aspergillaceae</taxon>
        <taxon>Penicillium</taxon>
    </lineage>
</organism>
<dbReference type="Proteomes" id="UP001152649">
    <property type="component" value="Unassembled WGS sequence"/>
</dbReference>
<dbReference type="SUPFAM" id="SSF52218">
    <property type="entry name" value="Flavoproteins"/>
    <property type="match status" value="1"/>
</dbReference>
<evidence type="ECO:0000313" key="4">
    <source>
        <dbReference type="EMBL" id="CAG8387593.1"/>
    </source>
</evidence>
<keyword evidence="5" id="KW-1185">Reference proteome</keyword>
<evidence type="ECO:0000256" key="2">
    <source>
        <dbReference type="SAM" id="MobiDB-lite"/>
    </source>
</evidence>
<comment type="similarity">
    <text evidence="1">Belongs to the WrbA family.</text>
</comment>
<dbReference type="GO" id="GO:0003955">
    <property type="term" value="F:NAD(P)H dehydrogenase (quinone) activity"/>
    <property type="evidence" value="ECO:0007669"/>
    <property type="project" value="TreeGrafter"/>
</dbReference>
<dbReference type="AlphaFoldDB" id="A0A9W4JBF9"/>
<proteinExistence type="inferred from homology"/>
<feature type="region of interest" description="Disordered" evidence="2">
    <location>
        <begin position="202"/>
        <end position="221"/>
    </location>
</feature>
<feature type="domain" description="Flavodoxin-like" evidence="3">
    <location>
        <begin position="6"/>
        <end position="191"/>
    </location>
</feature>
<dbReference type="PANTHER" id="PTHR30546:SF23">
    <property type="entry name" value="FLAVOPROTEIN-LIKE PROTEIN YCP4-RELATED"/>
    <property type="match status" value="1"/>
</dbReference>
<name>A0A9W4JBF9_9EURO</name>
<dbReference type="GO" id="GO:0010181">
    <property type="term" value="F:FMN binding"/>
    <property type="evidence" value="ECO:0007669"/>
    <property type="project" value="InterPro"/>
</dbReference>
<dbReference type="PANTHER" id="PTHR30546">
    <property type="entry name" value="FLAVODOXIN-RELATED PROTEIN WRBA-RELATED"/>
    <property type="match status" value="1"/>
</dbReference>
<dbReference type="EMBL" id="CAJVPG010000277">
    <property type="protein sequence ID" value="CAG8387593.1"/>
    <property type="molecule type" value="Genomic_DNA"/>
</dbReference>
<dbReference type="OrthoDB" id="74178at2759"/>
<dbReference type="Gene3D" id="3.40.50.360">
    <property type="match status" value="1"/>
</dbReference>
<accession>A0A9W4JBF9</accession>